<feature type="region of interest" description="Disordered" evidence="8">
    <location>
        <begin position="509"/>
        <end position="613"/>
    </location>
</feature>
<accession>A0A8J6DQ94</accession>
<keyword evidence="5" id="KW-0206">Cytoskeleton</keyword>
<evidence type="ECO:0000313" key="10">
    <source>
        <dbReference type="EMBL" id="KAG8514448.1"/>
    </source>
</evidence>
<proteinExistence type="inferred from homology"/>
<dbReference type="PANTHER" id="PTHR21608">
    <property type="entry name" value="KINESIN-LIKE PROTEIN CG14535"/>
    <property type="match status" value="1"/>
</dbReference>
<dbReference type="OrthoDB" id="8862460at2759"/>
<feature type="compositionally biased region" description="Low complexity" evidence="8">
    <location>
        <begin position="1394"/>
        <end position="1405"/>
    </location>
</feature>
<feature type="region of interest" description="Disordered" evidence="8">
    <location>
        <begin position="1022"/>
        <end position="1041"/>
    </location>
</feature>
<feature type="compositionally biased region" description="Basic and acidic residues" evidence="8">
    <location>
        <begin position="693"/>
        <end position="706"/>
    </location>
</feature>
<feature type="compositionally biased region" description="Basic and acidic residues" evidence="8">
    <location>
        <begin position="604"/>
        <end position="613"/>
    </location>
</feature>
<keyword evidence="11" id="KW-1185">Reference proteome</keyword>
<comment type="subcellular location">
    <subcellularLocation>
        <location evidence="1">Cytoplasm</location>
        <location evidence="1">Cytoskeleton</location>
    </subcellularLocation>
</comment>
<feature type="compositionally biased region" description="Basic residues" evidence="8">
    <location>
        <begin position="1415"/>
        <end position="1432"/>
    </location>
</feature>
<keyword evidence="2" id="KW-0963">Cytoplasm</keyword>
<feature type="compositionally biased region" description="Polar residues" evidence="8">
    <location>
        <begin position="558"/>
        <end position="567"/>
    </location>
</feature>
<dbReference type="GO" id="GO:0005524">
    <property type="term" value="F:ATP binding"/>
    <property type="evidence" value="ECO:0007669"/>
    <property type="project" value="UniProtKB-KW"/>
</dbReference>
<dbReference type="PRINTS" id="PR00380">
    <property type="entry name" value="KINESINHEAVY"/>
</dbReference>
<evidence type="ECO:0000259" key="9">
    <source>
        <dbReference type="PROSITE" id="PS50067"/>
    </source>
</evidence>
<feature type="region of interest" description="Disordered" evidence="8">
    <location>
        <begin position="834"/>
        <end position="1007"/>
    </location>
</feature>
<evidence type="ECO:0000256" key="2">
    <source>
        <dbReference type="ARBA" id="ARBA00022490"/>
    </source>
</evidence>
<feature type="region of interest" description="Disordered" evidence="8">
    <location>
        <begin position="1190"/>
        <end position="1229"/>
    </location>
</feature>
<dbReference type="InterPro" id="IPR027417">
    <property type="entry name" value="P-loop_NTPase"/>
</dbReference>
<feature type="compositionally biased region" description="Basic and acidic residues" evidence="8">
    <location>
        <begin position="1124"/>
        <end position="1139"/>
    </location>
</feature>
<dbReference type="SMART" id="SM00129">
    <property type="entry name" value="KISc"/>
    <property type="match status" value="1"/>
</dbReference>
<reference evidence="10" key="1">
    <citation type="journal article" date="2021" name="Evol. Appl.">
        <title>The genome of the Pyrenean desman and the effects of bottlenecks and inbreeding on the genomic landscape of an endangered species.</title>
        <authorList>
            <person name="Escoda L."/>
            <person name="Castresana J."/>
        </authorList>
    </citation>
    <scope>NUCLEOTIDE SEQUENCE</scope>
    <source>
        <strain evidence="10">IBE-C5619</strain>
    </source>
</reference>
<feature type="compositionally biased region" description="Pro residues" evidence="8">
    <location>
        <begin position="1244"/>
        <end position="1261"/>
    </location>
</feature>
<feature type="compositionally biased region" description="Low complexity" evidence="8">
    <location>
        <begin position="1313"/>
        <end position="1324"/>
    </location>
</feature>
<feature type="compositionally biased region" description="Low complexity" evidence="8">
    <location>
        <begin position="1110"/>
        <end position="1123"/>
    </location>
</feature>
<feature type="coiled-coil region" evidence="7">
    <location>
        <begin position="1513"/>
        <end position="1540"/>
    </location>
</feature>
<comment type="caution">
    <text evidence="10">The sequence shown here is derived from an EMBL/GenBank/DDBJ whole genome shotgun (WGS) entry which is preliminary data.</text>
</comment>
<dbReference type="EMBL" id="JAGFMF010011747">
    <property type="protein sequence ID" value="KAG8514448.1"/>
    <property type="molecule type" value="Genomic_DNA"/>
</dbReference>
<feature type="compositionally biased region" description="Low complexity" evidence="8">
    <location>
        <begin position="1262"/>
        <end position="1277"/>
    </location>
</feature>
<evidence type="ECO:0000256" key="7">
    <source>
        <dbReference type="SAM" id="Coils"/>
    </source>
</evidence>
<feature type="compositionally biased region" description="Polar residues" evidence="8">
    <location>
        <begin position="1350"/>
        <end position="1359"/>
    </location>
</feature>
<feature type="compositionally biased region" description="Gly residues" evidence="8">
    <location>
        <begin position="840"/>
        <end position="851"/>
    </location>
</feature>
<dbReference type="GO" id="GO:0005856">
    <property type="term" value="C:cytoskeleton"/>
    <property type="evidence" value="ECO:0007669"/>
    <property type="project" value="UniProtKB-SubCell"/>
</dbReference>
<feature type="compositionally biased region" description="Pro residues" evidence="8">
    <location>
        <begin position="1024"/>
        <end position="1035"/>
    </location>
</feature>
<dbReference type="GO" id="GO:0003777">
    <property type="term" value="F:microtubule motor activity"/>
    <property type="evidence" value="ECO:0007669"/>
    <property type="project" value="InterPro"/>
</dbReference>
<feature type="domain" description="Kinesin motor" evidence="9">
    <location>
        <begin position="169"/>
        <end position="504"/>
    </location>
</feature>
<dbReference type="InterPro" id="IPR027640">
    <property type="entry name" value="Kinesin-like_fam"/>
</dbReference>
<keyword evidence="4" id="KW-0067">ATP-binding</keyword>
<evidence type="ECO:0000256" key="3">
    <source>
        <dbReference type="ARBA" id="ARBA00022741"/>
    </source>
</evidence>
<evidence type="ECO:0000256" key="4">
    <source>
        <dbReference type="ARBA" id="ARBA00022840"/>
    </source>
</evidence>
<feature type="compositionally biased region" description="Low complexity" evidence="8">
    <location>
        <begin position="534"/>
        <end position="557"/>
    </location>
</feature>
<evidence type="ECO:0000256" key="8">
    <source>
        <dbReference type="SAM" id="MobiDB-lite"/>
    </source>
</evidence>
<dbReference type="GO" id="GO:0008017">
    <property type="term" value="F:microtubule binding"/>
    <property type="evidence" value="ECO:0007669"/>
    <property type="project" value="InterPro"/>
</dbReference>
<dbReference type="InterPro" id="IPR036961">
    <property type="entry name" value="Kinesin_motor_dom_sf"/>
</dbReference>
<evidence type="ECO:0000256" key="5">
    <source>
        <dbReference type="ARBA" id="ARBA00023212"/>
    </source>
</evidence>
<feature type="region of interest" description="Disordered" evidence="8">
    <location>
        <begin position="1"/>
        <end position="30"/>
    </location>
</feature>
<feature type="region of interest" description="Disordered" evidence="8">
    <location>
        <begin position="112"/>
        <end position="133"/>
    </location>
</feature>
<name>A0A8J6DQ94_GALPY</name>
<organism evidence="10 11">
    <name type="scientific">Galemys pyrenaicus</name>
    <name type="common">Iberian desman</name>
    <name type="synonym">Pyrenean desman</name>
    <dbReference type="NCBI Taxonomy" id="202257"/>
    <lineage>
        <taxon>Eukaryota</taxon>
        <taxon>Metazoa</taxon>
        <taxon>Chordata</taxon>
        <taxon>Craniata</taxon>
        <taxon>Vertebrata</taxon>
        <taxon>Euteleostomi</taxon>
        <taxon>Mammalia</taxon>
        <taxon>Eutheria</taxon>
        <taxon>Laurasiatheria</taxon>
        <taxon>Eulipotyphla</taxon>
        <taxon>Talpidae</taxon>
        <taxon>Galemys</taxon>
    </lineage>
</organism>
<comment type="similarity">
    <text evidence="6">Belongs to the TRAFAC class myosin-kinesin ATPase superfamily. Kinesin family.</text>
</comment>
<dbReference type="Pfam" id="PF00225">
    <property type="entry name" value="Kinesin"/>
    <property type="match status" value="1"/>
</dbReference>
<keyword evidence="3" id="KW-0547">Nucleotide-binding</keyword>
<dbReference type="PROSITE" id="PS50067">
    <property type="entry name" value="KINESIN_MOTOR_2"/>
    <property type="match status" value="1"/>
</dbReference>
<evidence type="ECO:0000256" key="1">
    <source>
        <dbReference type="ARBA" id="ARBA00004245"/>
    </source>
</evidence>
<feature type="region of interest" description="Disordered" evidence="8">
    <location>
        <begin position="1063"/>
        <end position="1176"/>
    </location>
</feature>
<feature type="compositionally biased region" description="Pro residues" evidence="8">
    <location>
        <begin position="713"/>
        <end position="724"/>
    </location>
</feature>
<dbReference type="Proteomes" id="UP000700334">
    <property type="component" value="Unassembled WGS sequence"/>
</dbReference>
<dbReference type="SUPFAM" id="SSF52540">
    <property type="entry name" value="P-loop containing nucleoside triphosphate hydrolases"/>
    <property type="match status" value="1"/>
</dbReference>
<dbReference type="PANTHER" id="PTHR21608:SF6">
    <property type="entry name" value="KINESIN-LIKE PROTEIN KIF26A"/>
    <property type="match status" value="1"/>
</dbReference>
<comment type="caution">
    <text evidence="6">Lacks conserved residue(s) required for the propagation of feature annotation.</text>
</comment>
<evidence type="ECO:0000256" key="6">
    <source>
        <dbReference type="PROSITE-ProRule" id="PRU00283"/>
    </source>
</evidence>
<feature type="compositionally biased region" description="Polar residues" evidence="8">
    <location>
        <begin position="896"/>
        <end position="907"/>
    </location>
</feature>
<keyword evidence="7" id="KW-0175">Coiled coil</keyword>
<dbReference type="GO" id="GO:0007018">
    <property type="term" value="P:microtubule-based movement"/>
    <property type="evidence" value="ECO:0007669"/>
    <property type="project" value="InterPro"/>
</dbReference>
<protein>
    <submittedName>
        <fullName evidence="10">Kinesin-like protein KIF26A</fullName>
    </submittedName>
</protein>
<evidence type="ECO:0000313" key="11">
    <source>
        <dbReference type="Proteomes" id="UP000700334"/>
    </source>
</evidence>
<gene>
    <name evidence="10" type="ORF">J0S82_003324</name>
</gene>
<dbReference type="InterPro" id="IPR001752">
    <property type="entry name" value="Kinesin_motor_dom"/>
</dbReference>
<sequence>MVLSPQGLWPGGPLGGSRLQPPPCAGPLPGVTRPARGIGLWGAPGHSCPYAATWGSTRFQARLSAGPPTLERPGRPGVTVRPRYPLCCCPAGPEPHRAAPPGVLTRAAQKLSLASKRKKPPPPPAPAARGTPTYPTDFSGVLQLWPPPAPPCLLRAAAKVKENAGGAGKVKVMLRIWPAQGAESSSFLKVDPRKKQVTLYDPAAGPLGSLGPRRAAAPPGVFAFDAVFPQDSEQAEVCSGTVADVLQAVVSGADGCIFSFGHTSLGTAYTMIGKDSSPQSLGVVPCAISWLFRLIDGCRERSGTRFSVRVSAVEVCGHSASLRDLLADVASGSLQDAQAPGMCPWADPVCREQLQNQRELRAPTAEKAAFYLDAALAARSPGGSHMLFTLHVYQYRVEKGGQGPISGGRSRLHLIDLGSCEGAPGRVSEAPGGHLCLSLSALGSVILALVSGAKHVPYRLTALLRESLAASACRATMVAHVSDSPACHAETLSTVQLAARIHRLRRRRVKYASSSSGGESSCEEGRARRPPPLRSLHPRSLAPDPDRLGPGLPGDPDYSSSSEQSCDTVIYVGPGGAALSDRELTDSEGPPDFVPIVPALSRRRPSEGPRDADHFRCSTFAELQERLECIDGSEGPEGAQASPARGARKPLPQEASAPKKAVGSPLAASTPRGCPGPHRDAALEPSVASSWSDQREELPMPDKDPAGRGQRPLPSPAPPPPQPPAAGRAPEERGGGGAGGDRTPPVGCPRPSAPGCRLERGVLTTTVTLQQPVELNGEDELVFTVVEELSLGALAGPGRPTSLASFGSDCSLQALASGSRPVSIISSINDEFDAYTSQAPGGGPEGAGGPHGSPVRSWLSSAGSCSPALQPPRQPSPDALCPNSPAGPEPLGRPTPDSSLETASLRFSEQEGQDSPRPACSSRPGEAAATAPAQGGRELRAWPSRGPAPAQTIHSSLPRKPRTTSSASCVGCPHPGLSPPGPGGAFGDPWRLRAAATGRTPSPAPTLASAWRVVDGCEGVVRPAPRPGAGPPIPPLRRGATTLGVTSPAASCSDVLAEAAAGSKVALSSKKAVVPKGGAPPRLGGSAPPAPPVRRSSLQNKNGLAPVSPPAGALTRAAAASPARGEEEAKPGGRADHSVSRATSSLKVRASKAEAVPRPATHGSLERCEGLAHGGGRAREAAGRLVRAVPRLGVPPPSPTSGPAATCRGSLAKGVGVPKTPTGGGKGRNLVAGGARALCAAVKPLPPAAGRPPSSPGPGPRGAPRAVPGVGAKAGRGTLMGTRQALRAAHSRVNELVASGAPGRGGPSWGSADSDSGNDSGVNVGEERPALPSPYSKVTAPRRPQRHSSGHGSDNSSVLSGELPPAMGRTALFHHSGGSSGYESVVRDSEATGSASSAPDSMSDSGTASPGARSRSLKPPKKRATGLQRRRLIPTPLSDAAALGRKPSLPGQWVDLPPPLASSLKEPFEIKVYEIDDVERLQRHRPAPREDPAEPSLDADKGLVCVSAKLRLAERRQQRLREVQAKHQHLSTELAQTQGRLMVEPGRWLEQFQVGPELEPESAEYLAALERATAALEQCVNLCKAHVMMVTCFDISLSAPAAAPGPQEVDV</sequence>
<dbReference type="Gene3D" id="3.40.850.10">
    <property type="entry name" value="Kinesin motor domain"/>
    <property type="match status" value="1"/>
</dbReference>
<feature type="region of interest" description="Disordered" evidence="8">
    <location>
        <begin position="1243"/>
        <end position="1447"/>
    </location>
</feature>
<feature type="region of interest" description="Disordered" evidence="8">
    <location>
        <begin position="632"/>
        <end position="759"/>
    </location>
</feature>